<dbReference type="HAMAP" id="MF_00984">
    <property type="entry name" value="SSB"/>
    <property type="match status" value="1"/>
</dbReference>
<evidence type="ECO:0000256" key="1">
    <source>
        <dbReference type="ARBA" id="ARBA00023125"/>
    </source>
</evidence>
<keyword evidence="2" id="KW-0235">DNA replication</keyword>
<dbReference type="Gene3D" id="2.40.50.140">
    <property type="entry name" value="Nucleic acid-binding proteins"/>
    <property type="match status" value="1"/>
</dbReference>
<feature type="compositionally biased region" description="Gly residues" evidence="4">
    <location>
        <begin position="111"/>
        <end position="137"/>
    </location>
</feature>
<evidence type="ECO:0000256" key="2">
    <source>
        <dbReference type="HAMAP-Rule" id="MF_00984"/>
    </source>
</evidence>
<dbReference type="CDD" id="cd04496">
    <property type="entry name" value="SSB_OBF"/>
    <property type="match status" value="1"/>
</dbReference>
<comment type="caution">
    <text evidence="5">The sequence shown here is derived from an EMBL/GenBank/DDBJ whole genome shotgun (WGS) entry which is preliminary data.</text>
</comment>
<comment type="function">
    <text evidence="2">Plays an important role in DNA replication, recombination and repair. Binds to ssDNA and to an array of partner proteins to recruit them to their sites of action during DNA metabolism.</text>
</comment>
<dbReference type="PROSITE" id="PS50935">
    <property type="entry name" value="SSB"/>
    <property type="match status" value="1"/>
</dbReference>
<dbReference type="RefSeq" id="WP_405275688.1">
    <property type="nucleotide sequence ID" value="NZ_CP144380.1"/>
</dbReference>
<dbReference type="EMBL" id="JBBHLI010000005">
    <property type="protein sequence ID" value="MEK9501463.1"/>
    <property type="molecule type" value="Genomic_DNA"/>
</dbReference>
<feature type="region of interest" description="Disordered" evidence="4">
    <location>
        <begin position="111"/>
        <end position="151"/>
    </location>
</feature>
<dbReference type="GO" id="GO:0003677">
    <property type="term" value="F:DNA binding"/>
    <property type="evidence" value="ECO:0007669"/>
    <property type="project" value="UniProtKB-KW"/>
</dbReference>
<keyword evidence="6" id="KW-1185">Reference proteome</keyword>
<dbReference type="NCBIfam" id="TIGR00621">
    <property type="entry name" value="ssb"/>
    <property type="match status" value="1"/>
</dbReference>
<dbReference type="SUPFAM" id="SSF50249">
    <property type="entry name" value="Nucleic acid-binding proteins"/>
    <property type="match status" value="1"/>
</dbReference>
<dbReference type="Pfam" id="PF00436">
    <property type="entry name" value="SSB"/>
    <property type="match status" value="1"/>
</dbReference>
<dbReference type="InterPro" id="IPR012340">
    <property type="entry name" value="NA-bd_OB-fold"/>
</dbReference>
<proteinExistence type="inferred from homology"/>
<dbReference type="Proteomes" id="UP001484239">
    <property type="component" value="Unassembled WGS sequence"/>
</dbReference>
<evidence type="ECO:0000313" key="5">
    <source>
        <dbReference type="EMBL" id="MEK9501463.1"/>
    </source>
</evidence>
<comment type="subunit">
    <text evidence="2">Homotetramer.</text>
</comment>
<keyword evidence="2" id="KW-0233">DNA recombination</keyword>
<dbReference type="PANTHER" id="PTHR10302:SF0">
    <property type="entry name" value="SINGLE-STRANDED DNA-BINDING PROTEIN, MITOCHONDRIAL"/>
    <property type="match status" value="1"/>
</dbReference>
<protein>
    <recommendedName>
        <fullName evidence="2 3">Single-stranded DNA-binding protein</fullName>
        <shortName evidence="2">SSB</shortName>
    </recommendedName>
</protein>
<dbReference type="InterPro" id="IPR000424">
    <property type="entry name" value="Primosome_PriB/ssb"/>
</dbReference>
<dbReference type="InterPro" id="IPR011344">
    <property type="entry name" value="ssDNA-bd"/>
</dbReference>
<sequence>MSRSLNKVMLIGNVGSDPEVRATSSGARVAKVSVATNRTFQDRSGQQQERTEWHRLTFFGRLADIVEQYVKKGDRIYTEGRLEYSQTQDEQGNTRYWTDIVVNEMVMLGSSGGDSGGGFGGGGGGGGGFGGEDGAPSGGRPLSEPDDDLPF</sequence>
<keyword evidence="2" id="KW-0234">DNA repair</keyword>
<keyword evidence="2" id="KW-0227">DNA damage</keyword>
<organism evidence="5 6">
    <name type="scientific">Gaopeijia maritima</name>
    <dbReference type="NCBI Taxonomy" id="3119007"/>
    <lineage>
        <taxon>Bacteria</taxon>
        <taxon>Pseudomonadati</taxon>
        <taxon>Gemmatimonadota</taxon>
        <taxon>Longimicrobiia</taxon>
        <taxon>Gaopeijiales</taxon>
        <taxon>Gaopeijiaceae</taxon>
        <taxon>Gaopeijia</taxon>
    </lineage>
</organism>
<name>A0ABU9E9P4_9BACT</name>
<evidence type="ECO:0000313" key="6">
    <source>
        <dbReference type="Proteomes" id="UP001484239"/>
    </source>
</evidence>
<keyword evidence="1 2" id="KW-0238">DNA-binding</keyword>
<feature type="short sequence motif" description="Important for interaction with partner proteins" evidence="2">
    <location>
        <begin position="146"/>
        <end position="151"/>
    </location>
</feature>
<evidence type="ECO:0000256" key="4">
    <source>
        <dbReference type="SAM" id="MobiDB-lite"/>
    </source>
</evidence>
<evidence type="ECO:0000256" key="3">
    <source>
        <dbReference type="RuleBase" id="RU000524"/>
    </source>
</evidence>
<gene>
    <name evidence="5" type="primary">ssb</name>
    <name evidence="5" type="ORF">WI372_10785</name>
</gene>
<accession>A0ABU9E9P4</accession>
<reference evidence="5 6" key="1">
    <citation type="submission" date="2024-02" db="EMBL/GenBank/DDBJ databases">
        <title>A novel Gemmatimonadota bacterium.</title>
        <authorList>
            <person name="Du Z.-J."/>
            <person name="Ye Y.-Q."/>
        </authorList>
    </citation>
    <scope>NUCLEOTIDE SEQUENCE [LARGE SCALE GENOMIC DNA]</scope>
    <source>
        <strain evidence="5 6">DH-20</strain>
    </source>
</reference>
<dbReference type="PANTHER" id="PTHR10302">
    <property type="entry name" value="SINGLE-STRANDED DNA-BINDING PROTEIN"/>
    <property type="match status" value="1"/>
</dbReference>
<comment type="caution">
    <text evidence="2">Lacks conserved residue(s) required for the propagation of feature annotation.</text>
</comment>